<dbReference type="Proteomes" id="UP001164733">
    <property type="component" value="Chromosome"/>
</dbReference>
<gene>
    <name evidence="1" type="ORF">LL038_03520</name>
</gene>
<dbReference type="RefSeq" id="WP_216120015.1">
    <property type="nucleotide sequence ID" value="NZ_CP086239.1"/>
</dbReference>
<name>A0AA47EJP6_9CLOT</name>
<proteinExistence type="predicted"/>
<evidence type="ECO:0000313" key="2">
    <source>
        <dbReference type="Proteomes" id="UP001164733"/>
    </source>
</evidence>
<dbReference type="AlphaFoldDB" id="A0AA47EJP6"/>
<reference evidence="1" key="1">
    <citation type="submission" date="2021-11" db="EMBL/GenBank/DDBJ databases">
        <title>Clostridia strains as spoilage organisms.</title>
        <authorList>
            <person name="Wambui J."/>
            <person name="Stevens M.J.A."/>
            <person name="Stephan R."/>
        </authorList>
    </citation>
    <scope>NUCLEOTIDE SEQUENCE</scope>
    <source>
        <strain evidence="1">CF009</strain>
    </source>
</reference>
<sequence length="61" mass="6763">MADISDVTINIEMRERNANNTGWIIEHPKTTSKNVDTVDDTTGTIFQLGINNGILYIKAVV</sequence>
<accession>A0AA47EJP6</accession>
<protein>
    <submittedName>
        <fullName evidence="1">Uncharacterized protein</fullName>
    </submittedName>
</protein>
<dbReference type="EMBL" id="CP086239">
    <property type="protein sequence ID" value="WAG61335.1"/>
    <property type="molecule type" value="Genomic_DNA"/>
</dbReference>
<evidence type="ECO:0000313" key="1">
    <source>
        <dbReference type="EMBL" id="WAG61335.1"/>
    </source>
</evidence>
<organism evidence="1 2">
    <name type="scientific">Clostridium estertheticum</name>
    <dbReference type="NCBI Taxonomy" id="238834"/>
    <lineage>
        <taxon>Bacteria</taxon>
        <taxon>Bacillati</taxon>
        <taxon>Bacillota</taxon>
        <taxon>Clostridia</taxon>
        <taxon>Eubacteriales</taxon>
        <taxon>Clostridiaceae</taxon>
        <taxon>Clostridium</taxon>
    </lineage>
</organism>